<accession>A0A7T5R0E0</accession>
<reference evidence="1 2" key="1">
    <citation type="submission" date="2020-07" db="EMBL/GenBank/DDBJ databases">
        <title>Huge and variable diversity of episymbiotic CPR bacteria and DPANN archaea in groundwater ecosystems.</title>
        <authorList>
            <person name="He C.Y."/>
            <person name="Keren R."/>
            <person name="Whittaker M."/>
            <person name="Farag I.F."/>
            <person name="Doudna J."/>
            <person name="Cate J.H.D."/>
            <person name="Banfield J.F."/>
        </authorList>
    </citation>
    <scope>NUCLEOTIDE SEQUENCE [LARGE SCALE GENOMIC DNA]</scope>
    <source>
        <strain evidence="1">NC_groundwater_70_Ag_B-0.1um_54_66</strain>
    </source>
</reference>
<dbReference type="Pfam" id="PF11324">
    <property type="entry name" value="DUF3126"/>
    <property type="match status" value="1"/>
</dbReference>
<sequence length="74" mass="8248">MKFTSDEAKRVQKYLQMKFANQKITVGAFSKSGDSAEILLDGEFMGTLYKDTEDGETSYDFNMAILDIDLPPAA</sequence>
<dbReference type="AlphaFoldDB" id="A0A7T5R0E0"/>
<name>A0A7T5R0E0_9BACT</name>
<organism evidence="1 2">
    <name type="scientific">Micavibrio aeruginosavorus</name>
    <dbReference type="NCBI Taxonomy" id="349221"/>
    <lineage>
        <taxon>Bacteria</taxon>
        <taxon>Pseudomonadati</taxon>
        <taxon>Bdellovibrionota</taxon>
        <taxon>Bdellovibrionia</taxon>
        <taxon>Bdellovibrionales</taxon>
        <taxon>Pseudobdellovibrionaceae</taxon>
        <taxon>Micavibrio</taxon>
    </lineage>
</organism>
<protein>
    <submittedName>
        <fullName evidence="1">DUF3126 family protein</fullName>
    </submittedName>
</protein>
<gene>
    <name evidence="1" type="ORF">HYS17_06080</name>
</gene>
<evidence type="ECO:0000313" key="2">
    <source>
        <dbReference type="Proteomes" id="UP000595362"/>
    </source>
</evidence>
<dbReference type="Proteomes" id="UP000595362">
    <property type="component" value="Chromosome"/>
</dbReference>
<dbReference type="EMBL" id="CP066681">
    <property type="protein sequence ID" value="QQG35141.1"/>
    <property type="molecule type" value="Genomic_DNA"/>
</dbReference>
<proteinExistence type="predicted"/>
<dbReference type="InterPro" id="IPR021473">
    <property type="entry name" value="DUF3126"/>
</dbReference>
<evidence type="ECO:0000313" key="1">
    <source>
        <dbReference type="EMBL" id="QQG35141.1"/>
    </source>
</evidence>